<keyword evidence="10" id="KW-1185">Reference proteome</keyword>
<reference evidence="9 10" key="1">
    <citation type="submission" date="2012-05" db="EMBL/GenBank/DDBJ databases">
        <authorList>
            <person name="Harkins D.M."/>
            <person name="Madupu R."/>
            <person name="Durkin A.S."/>
            <person name="Torralba M."/>
            <person name="Methe B."/>
            <person name="Sutton G.G."/>
            <person name="Nelson K.E."/>
        </authorList>
    </citation>
    <scope>NUCLEOTIDE SEQUENCE [LARGE SCALE GENOMIC DNA]</scope>
    <source>
        <strain evidence="9 10">F0489</strain>
    </source>
</reference>
<comment type="pathway">
    <text evidence="1 6">Cell wall biogenesis; peptidoglycan biosynthesis.</text>
</comment>
<feature type="compositionally biased region" description="Pro residues" evidence="7">
    <location>
        <begin position="1"/>
        <end position="10"/>
    </location>
</feature>
<feature type="active site" description="Proton donor/acceptor" evidence="6">
    <location>
        <position position="570"/>
    </location>
</feature>
<evidence type="ECO:0000256" key="3">
    <source>
        <dbReference type="ARBA" id="ARBA00022960"/>
    </source>
</evidence>
<keyword evidence="4 6" id="KW-0573">Peptidoglycan synthesis</keyword>
<dbReference type="GO" id="GO:0008360">
    <property type="term" value="P:regulation of cell shape"/>
    <property type="evidence" value="ECO:0007669"/>
    <property type="project" value="UniProtKB-UniRule"/>
</dbReference>
<dbReference type="PROSITE" id="PS52029">
    <property type="entry name" value="LD_TPASE"/>
    <property type="match status" value="1"/>
</dbReference>
<evidence type="ECO:0000256" key="7">
    <source>
        <dbReference type="SAM" id="MobiDB-lite"/>
    </source>
</evidence>
<dbReference type="PATRIC" id="fig|1125718.3.peg.354"/>
<feature type="active site" description="Nucleophile" evidence="6">
    <location>
        <position position="586"/>
    </location>
</feature>
<comment type="caution">
    <text evidence="9">The sequence shown here is derived from an EMBL/GenBank/DDBJ whole genome shotgun (WGS) entry which is preliminary data.</text>
</comment>
<dbReference type="InterPro" id="IPR005490">
    <property type="entry name" value="LD_TPept_cat_dom"/>
</dbReference>
<dbReference type="UniPathway" id="UPA00219"/>
<evidence type="ECO:0000256" key="6">
    <source>
        <dbReference type="PROSITE-ProRule" id="PRU01373"/>
    </source>
</evidence>
<feature type="compositionally biased region" description="Polar residues" evidence="7">
    <location>
        <begin position="23"/>
        <end position="35"/>
    </location>
</feature>
<evidence type="ECO:0000256" key="5">
    <source>
        <dbReference type="ARBA" id="ARBA00023316"/>
    </source>
</evidence>
<dbReference type="AlphaFoldDB" id="J1HNS9"/>
<dbReference type="eggNOG" id="COG1376">
    <property type="taxonomic scope" value="Bacteria"/>
</dbReference>
<dbReference type="InterPro" id="IPR038063">
    <property type="entry name" value="Transpep_catalytic_dom"/>
</dbReference>
<sequence length="611" mass="62634">MVEEMPPPNDAPASEASAGGNMSAESASYGATTVMSPPSAAEATAPALPTHTSPSSGPTPESAFTTPTPASGAESGSAESNPVAADAIAPAPGAHEGEPGFPGFAGLPPVAEAPSNGFEAPAAAPVAPAAAAPHIASAKRHRRWPMLAGAGALLLVCVGAGGYAYAAHYEDVAVPGTTVAGMDVAGMSRDDIVDAIKNKAGNASVNISGDVTTTATLADLGTTIDAEATADTVMARGESVPDRFTALLSDGQVTVVTTTDDSVTTAYAESLIPADQAVARNASITLDDENTTFVVSPGSEGTSVDSDALKNAAATAATSLSSADVSVTYETKAPAVSDADAQTVADKANGWVTQDVTVTGADDESYTADNATKASWITVTASESAAPTISVNSSKVSEWVDAQVEDVNEEPVTGKRNVDSQGKEVAISVDAVDGREVTNADTVDEGIVDALSGGKSYSGSFETKELKATWEERKIAAGAENLPYQATDGEKWIDINLSSKTVTAYEGATVVHGPVSVVDGAAATPTVTGTYRIYQQNETQTMRGENADGSNYETENVPWISYFYQGYALHGAYWRSSFGYSDSHGCLNMPVDEAHWIYNWAEKGTTVTSHF</sequence>
<accession>J1HNS9</accession>
<dbReference type="GO" id="GO:0005576">
    <property type="term" value="C:extracellular region"/>
    <property type="evidence" value="ECO:0007669"/>
    <property type="project" value="TreeGrafter"/>
</dbReference>
<evidence type="ECO:0000256" key="2">
    <source>
        <dbReference type="ARBA" id="ARBA00022679"/>
    </source>
</evidence>
<dbReference type="GO" id="GO:0071555">
    <property type="term" value="P:cell wall organization"/>
    <property type="evidence" value="ECO:0007669"/>
    <property type="project" value="UniProtKB-UniRule"/>
</dbReference>
<dbReference type="CDD" id="cd16913">
    <property type="entry name" value="YkuD_like"/>
    <property type="match status" value="1"/>
</dbReference>
<gene>
    <name evidence="9" type="ORF">HMPREF1318_0799</name>
</gene>
<dbReference type="GO" id="GO:0016740">
    <property type="term" value="F:transferase activity"/>
    <property type="evidence" value="ECO:0007669"/>
    <property type="project" value="UniProtKB-KW"/>
</dbReference>
<evidence type="ECO:0000256" key="4">
    <source>
        <dbReference type="ARBA" id="ARBA00022984"/>
    </source>
</evidence>
<organism evidence="9 10">
    <name type="scientific">Actinomyces massiliensis F0489</name>
    <dbReference type="NCBI Taxonomy" id="1125718"/>
    <lineage>
        <taxon>Bacteria</taxon>
        <taxon>Bacillati</taxon>
        <taxon>Actinomycetota</taxon>
        <taxon>Actinomycetes</taxon>
        <taxon>Actinomycetales</taxon>
        <taxon>Actinomycetaceae</taxon>
        <taxon>Actinomyces</taxon>
    </lineage>
</organism>
<feature type="region of interest" description="Disordered" evidence="7">
    <location>
        <begin position="89"/>
        <end position="108"/>
    </location>
</feature>
<evidence type="ECO:0000313" key="9">
    <source>
        <dbReference type="EMBL" id="EJF47243.1"/>
    </source>
</evidence>
<keyword evidence="2" id="KW-0808">Transferase</keyword>
<feature type="compositionally biased region" description="Low complexity" evidence="7">
    <location>
        <begin position="36"/>
        <end position="62"/>
    </location>
</feature>
<dbReference type="Gene3D" id="2.40.440.10">
    <property type="entry name" value="L,D-transpeptidase catalytic domain-like"/>
    <property type="match status" value="1"/>
</dbReference>
<dbReference type="PANTHER" id="PTHR30582:SF2">
    <property type="entry name" value="L,D-TRANSPEPTIDASE YCIB-RELATED"/>
    <property type="match status" value="1"/>
</dbReference>
<keyword evidence="5 6" id="KW-0961">Cell wall biogenesis/degradation</keyword>
<dbReference type="InterPro" id="IPR050979">
    <property type="entry name" value="LD-transpeptidase"/>
</dbReference>
<proteinExistence type="predicted"/>
<keyword evidence="3 6" id="KW-0133">Cell shape</keyword>
<dbReference type="Proteomes" id="UP000002941">
    <property type="component" value="Unassembled WGS sequence"/>
</dbReference>
<evidence type="ECO:0000313" key="10">
    <source>
        <dbReference type="Proteomes" id="UP000002941"/>
    </source>
</evidence>
<dbReference type="SUPFAM" id="SSF141523">
    <property type="entry name" value="L,D-transpeptidase catalytic domain-like"/>
    <property type="match status" value="1"/>
</dbReference>
<protein>
    <submittedName>
        <fullName evidence="9">L,D-transpeptidase catalytic domain protein</fullName>
    </submittedName>
</protein>
<dbReference type="EMBL" id="AKFT01000023">
    <property type="protein sequence ID" value="EJF47243.1"/>
    <property type="molecule type" value="Genomic_DNA"/>
</dbReference>
<feature type="compositionally biased region" description="Low complexity" evidence="7">
    <location>
        <begin position="70"/>
        <end position="82"/>
    </location>
</feature>
<evidence type="ECO:0000259" key="8">
    <source>
        <dbReference type="PROSITE" id="PS52029"/>
    </source>
</evidence>
<feature type="region of interest" description="Disordered" evidence="7">
    <location>
        <begin position="1"/>
        <end position="82"/>
    </location>
</feature>
<evidence type="ECO:0000256" key="1">
    <source>
        <dbReference type="ARBA" id="ARBA00004752"/>
    </source>
</evidence>
<feature type="domain" description="L,D-TPase catalytic" evidence="8">
    <location>
        <begin position="491"/>
        <end position="610"/>
    </location>
</feature>
<dbReference type="GO" id="GO:0018104">
    <property type="term" value="P:peptidoglycan-protein cross-linking"/>
    <property type="evidence" value="ECO:0007669"/>
    <property type="project" value="TreeGrafter"/>
</dbReference>
<dbReference type="PANTHER" id="PTHR30582">
    <property type="entry name" value="L,D-TRANSPEPTIDASE"/>
    <property type="match status" value="1"/>
</dbReference>
<name>J1HNS9_9ACTO</name>
<dbReference type="GO" id="GO:0071972">
    <property type="term" value="F:peptidoglycan L,D-transpeptidase activity"/>
    <property type="evidence" value="ECO:0007669"/>
    <property type="project" value="TreeGrafter"/>
</dbReference>
<dbReference type="Pfam" id="PF03734">
    <property type="entry name" value="YkuD"/>
    <property type="match status" value="1"/>
</dbReference>